<evidence type="ECO:0000256" key="2">
    <source>
        <dbReference type="ARBA" id="ARBA00022573"/>
    </source>
</evidence>
<dbReference type="Proteomes" id="UP000579531">
    <property type="component" value="Unassembled WGS sequence"/>
</dbReference>
<accession>A0AA89TVA6</accession>
<keyword evidence="3" id="KW-0560">Oxidoreductase</keyword>
<organism evidence="4 5">
    <name type="scientific">Streptomyces collinus</name>
    <dbReference type="NCBI Taxonomy" id="42684"/>
    <lineage>
        <taxon>Bacteria</taxon>
        <taxon>Bacillati</taxon>
        <taxon>Actinomycetota</taxon>
        <taxon>Actinomycetes</taxon>
        <taxon>Kitasatosporales</taxon>
        <taxon>Streptomycetaceae</taxon>
        <taxon>Streptomyces</taxon>
    </lineage>
</organism>
<evidence type="ECO:0000256" key="1">
    <source>
        <dbReference type="ARBA" id="ARBA00004953"/>
    </source>
</evidence>
<comment type="caution">
    <text evidence="4">The sequence shown here is derived from an EMBL/GenBank/DDBJ whole genome shotgun (WGS) entry which is preliminary data.</text>
</comment>
<name>A0AA89TVA6_STRCU</name>
<keyword evidence="5" id="KW-1185">Reference proteome</keyword>
<keyword evidence="2" id="KW-0169">Cobalamin biosynthesis</keyword>
<dbReference type="PANTHER" id="PTHR36925">
    <property type="entry name" value="COBALT-PRECORRIN-6A REDUCTASE"/>
    <property type="match status" value="1"/>
</dbReference>
<evidence type="ECO:0000313" key="4">
    <source>
        <dbReference type="EMBL" id="MBB5809713.1"/>
    </source>
</evidence>
<dbReference type="InterPro" id="IPR003723">
    <property type="entry name" value="Precorrin-6x_reduct"/>
</dbReference>
<evidence type="ECO:0000256" key="3">
    <source>
        <dbReference type="ARBA" id="ARBA00023002"/>
    </source>
</evidence>
<proteinExistence type="predicted"/>
<dbReference type="EMBL" id="JACHLX010000001">
    <property type="protein sequence ID" value="MBB5809713.1"/>
    <property type="molecule type" value="Genomic_DNA"/>
</dbReference>
<dbReference type="AlphaFoldDB" id="A0AA89TVA6"/>
<evidence type="ECO:0000313" key="5">
    <source>
        <dbReference type="Proteomes" id="UP000579531"/>
    </source>
</evidence>
<dbReference type="GO" id="GO:0009236">
    <property type="term" value="P:cobalamin biosynthetic process"/>
    <property type="evidence" value="ECO:0007669"/>
    <property type="project" value="UniProtKB-KW"/>
</dbReference>
<protein>
    <submittedName>
        <fullName evidence="4">Precorrin-6x reductase</fullName>
    </submittedName>
</protein>
<comment type="pathway">
    <text evidence="1">Cofactor biosynthesis; adenosylcobalamin biosynthesis.</text>
</comment>
<dbReference type="PROSITE" id="PS51014">
    <property type="entry name" value="COBK_CBIJ"/>
    <property type="match status" value="1"/>
</dbReference>
<gene>
    <name evidence="4" type="ORF">HNR72_000741</name>
</gene>
<reference evidence="4 5" key="1">
    <citation type="submission" date="2020-08" db="EMBL/GenBank/DDBJ databases">
        <title>Sequencing the genomes of 1000 actinobacteria strains.</title>
        <authorList>
            <person name="Klenk H.-P."/>
        </authorList>
    </citation>
    <scope>NUCLEOTIDE SEQUENCE [LARGE SCALE GENOMIC DNA]</scope>
    <source>
        <strain evidence="4 5">DSM 40129</strain>
    </source>
</reference>
<sequence>MVLRRPGWLPGLGDRWHLVDSLHAAADLLPRCGSRVFLTTGRTSPAAFAHLRDRHFVVRSVELFEQPMPPHTGVLPARGPFTVADESALPREHCVDVLVTKDSGAEATAAKLMAARELALPVVVVRRPPLPDGLAPVPDVAGVLARLGLNLP</sequence>
<dbReference type="GO" id="GO:0016994">
    <property type="term" value="F:precorrin-6A reductase activity"/>
    <property type="evidence" value="ECO:0007669"/>
    <property type="project" value="InterPro"/>
</dbReference>
<dbReference type="PANTHER" id="PTHR36925:SF1">
    <property type="entry name" value="COBALT-PRECORRIN-6A REDUCTASE"/>
    <property type="match status" value="1"/>
</dbReference>
<dbReference type="Pfam" id="PF02571">
    <property type="entry name" value="CbiJ"/>
    <property type="match status" value="1"/>
</dbReference>